<reference evidence="4" key="1">
    <citation type="submission" date="2019-01" db="EMBL/GenBank/DDBJ databases">
        <title>Sinorhodobacter populi sp. nov. isolated from the symptomatic bark tissue of Populus euramericana canker.</title>
        <authorList>
            <person name="Li Y."/>
        </authorList>
    </citation>
    <scope>NUCLEOTIDE SEQUENCE [LARGE SCALE GENOMIC DNA]</scope>
    <source>
        <strain evidence="4">CGMCC 1.12963</strain>
    </source>
</reference>
<dbReference type="EMBL" id="SAVA01000003">
    <property type="protein sequence ID" value="RWR53381.1"/>
    <property type="molecule type" value="Genomic_DNA"/>
</dbReference>
<evidence type="ECO:0000313" key="4">
    <source>
        <dbReference type="Proteomes" id="UP000288071"/>
    </source>
</evidence>
<name>A0A443LW08_9RHOB</name>
<organism evidence="3 4">
    <name type="scientific">Paenirhodobacter huangdaonensis</name>
    <dbReference type="NCBI Taxonomy" id="2501515"/>
    <lineage>
        <taxon>Bacteria</taxon>
        <taxon>Pseudomonadati</taxon>
        <taxon>Pseudomonadota</taxon>
        <taxon>Alphaproteobacteria</taxon>
        <taxon>Rhodobacterales</taxon>
        <taxon>Rhodobacter group</taxon>
        <taxon>Paenirhodobacter</taxon>
    </lineage>
</organism>
<dbReference type="RefSeq" id="WP_128155643.1">
    <property type="nucleotide sequence ID" value="NZ_JBHSOM010000009.1"/>
</dbReference>
<evidence type="ECO:0000313" key="3">
    <source>
        <dbReference type="EMBL" id="RWR53381.1"/>
    </source>
</evidence>
<protein>
    <submittedName>
        <fullName evidence="3">Cobalamin biosynthesis protein CbiL</fullName>
    </submittedName>
</protein>
<keyword evidence="4" id="KW-1185">Reference proteome</keyword>
<proteinExistence type="predicted"/>
<keyword evidence="1" id="KW-1133">Transmembrane helix</keyword>
<keyword evidence="1" id="KW-0812">Transmembrane</keyword>
<evidence type="ECO:0000256" key="1">
    <source>
        <dbReference type="SAM" id="Phobius"/>
    </source>
</evidence>
<dbReference type="AlphaFoldDB" id="A0A443LW08"/>
<keyword evidence="2" id="KW-0732">Signal</keyword>
<feature type="transmembrane region" description="Helical" evidence="1">
    <location>
        <begin position="175"/>
        <end position="192"/>
    </location>
</feature>
<keyword evidence="1" id="KW-0472">Membrane</keyword>
<evidence type="ECO:0000256" key="2">
    <source>
        <dbReference type="SAM" id="SignalP"/>
    </source>
</evidence>
<accession>A0A443LW08</accession>
<comment type="caution">
    <text evidence="3">The sequence shown here is derived from an EMBL/GenBank/DDBJ whole genome shotgun (WGS) entry which is preliminary data.</text>
</comment>
<gene>
    <name evidence="3" type="ORF">EOW66_06645</name>
</gene>
<feature type="chain" id="PRO_5019071647" evidence="2">
    <location>
        <begin position="21"/>
        <end position="197"/>
    </location>
</feature>
<feature type="signal peptide" evidence="2">
    <location>
        <begin position="1"/>
        <end position="20"/>
    </location>
</feature>
<reference evidence="3 4" key="2">
    <citation type="submission" date="2019-01" db="EMBL/GenBank/DDBJ databases">
        <title>Sinorhodobacter populi sp. nov. isolated from the symptomatic bark tissue of Populus euramericana canker.</title>
        <authorList>
            <person name="Xu G."/>
        </authorList>
    </citation>
    <scope>NUCLEOTIDE SEQUENCE [LARGE SCALE GENOMIC DNA]</scope>
    <source>
        <strain evidence="3 4">CGMCC 1.12963</strain>
    </source>
</reference>
<sequence>MTRIPLALALLIALASPAAAHKLKVFATVAGAEVTGYAFFVGGGRAQGTGWVAQDATGATLAEGKTDAEGRYRFTPPQGAGDITVIVNTEEGHIAQAVLPAARLEGRAEAAGSGSAGPAAGASLAAAGVVTAAPATPARDDAALAALVEAAVQRQVEPLQEQIEAMDARLRLTDVMSGIFLIIGLAGIGLFLRGRRR</sequence>
<dbReference type="Proteomes" id="UP000288071">
    <property type="component" value="Unassembled WGS sequence"/>
</dbReference>